<dbReference type="RefSeq" id="WP_089761560.1">
    <property type="nucleotide sequence ID" value="NZ_BKAT01000011.1"/>
</dbReference>
<organism evidence="3 4">
    <name type="scientific">Chitinophaga terrae</name>
    <name type="common">ex Kim and Jung 2007</name>
    <dbReference type="NCBI Taxonomy" id="408074"/>
    <lineage>
        <taxon>Bacteria</taxon>
        <taxon>Pseudomonadati</taxon>
        <taxon>Bacteroidota</taxon>
        <taxon>Chitinophagia</taxon>
        <taxon>Chitinophagales</taxon>
        <taxon>Chitinophagaceae</taxon>
        <taxon>Chitinophaga</taxon>
    </lineage>
</organism>
<gene>
    <name evidence="3" type="ORF">SAMN05660909_02228</name>
</gene>
<name>A0A1H4BQT7_9BACT</name>
<dbReference type="Proteomes" id="UP000199656">
    <property type="component" value="Unassembled WGS sequence"/>
</dbReference>
<dbReference type="InterPro" id="IPR017946">
    <property type="entry name" value="PLC-like_Pdiesterase_TIM-brl"/>
</dbReference>
<sequence length="309" mass="35404">MRTKKQLSLAVVALAACTAFTACKTTRSARQTAADPTVFKVGHRGTRGLMPENTIPAMYKGLEVGANTIEFDIHITKDGQVMVYHDASFTPSYTTMPDGKNIPPAERSKYTFYQMNYSDIRSFIIGEKPYPAFPEQQRMRSYAPLLSEMIDSVEAYTKQHHLPPAYYLLEIKSSEKTDGKEQPAPEEYIERMMAVKQLKQLGNRLYVQSFDPRPLQVMHRKYPSIKLGFLTSDKKHTFEQHLEQLGFTPYFYNPAYEMVTPELVKKCHDRHITIVPWTVQTVDEMKKLRSMGVDGIISDYPNKFHEAGL</sequence>
<proteinExistence type="predicted"/>
<dbReference type="Pfam" id="PF03009">
    <property type="entry name" value="GDPD"/>
    <property type="match status" value="1"/>
</dbReference>
<protein>
    <submittedName>
        <fullName evidence="3">Glycerophosphoryl diester phosphodiesterase</fullName>
    </submittedName>
</protein>
<dbReference type="InterPro" id="IPR030395">
    <property type="entry name" value="GP_PDE_dom"/>
</dbReference>
<dbReference type="AlphaFoldDB" id="A0A1H4BQT7"/>
<dbReference type="EMBL" id="FNRL01000008">
    <property type="protein sequence ID" value="SEA50427.1"/>
    <property type="molecule type" value="Genomic_DNA"/>
</dbReference>
<feature type="domain" description="GP-PDE" evidence="2">
    <location>
        <begin position="38"/>
        <end position="308"/>
    </location>
</feature>
<keyword evidence="4" id="KW-1185">Reference proteome</keyword>
<dbReference type="SUPFAM" id="SSF51695">
    <property type="entry name" value="PLC-like phosphodiesterases"/>
    <property type="match status" value="1"/>
</dbReference>
<dbReference type="PROSITE" id="PS51704">
    <property type="entry name" value="GP_PDE"/>
    <property type="match status" value="1"/>
</dbReference>
<accession>A0A1H4BQT7</accession>
<reference evidence="4" key="1">
    <citation type="submission" date="2016-10" db="EMBL/GenBank/DDBJ databases">
        <authorList>
            <person name="Varghese N."/>
            <person name="Submissions S."/>
        </authorList>
    </citation>
    <scope>NUCLEOTIDE SEQUENCE [LARGE SCALE GENOMIC DNA]</scope>
    <source>
        <strain evidence="4">DSM 23920</strain>
    </source>
</reference>
<dbReference type="PANTHER" id="PTHR46211">
    <property type="entry name" value="GLYCEROPHOSPHORYL DIESTER PHOSPHODIESTERASE"/>
    <property type="match status" value="1"/>
</dbReference>
<dbReference type="GO" id="GO:0008081">
    <property type="term" value="F:phosphoric diester hydrolase activity"/>
    <property type="evidence" value="ECO:0007669"/>
    <property type="project" value="InterPro"/>
</dbReference>
<evidence type="ECO:0000259" key="2">
    <source>
        <dbReference type="PROSITE" id="PS51704"/>
    </source>
</evidence>
<evidence type="ECO:0000313" key="4">
    <source>
        <dbReference type="Proteomes" id="UP000199656"/>
    </source>
</evidence>
<feature type="signal peptide" evidence="1">
    <location>
        <begin position="1"/>
        <end position="21"/>
    </location>
</feature>
<dbReference type="STRING" id="408074.SAMN05660909_02228"/>
<dbReference type="Gene3D" id="3.20.20.190">
    <property type="entry name" value="Phosphatidylinositol (PI) phosphodiesterase"/>
    <property type="match status" value="1"/>
</dbReference>
<evidence type="ECO:0000256" key="1">
    <source>
        <dbReference type="SAM" id="SignalP"/>
    </source>
</evidence>
<dbReference type="OrthoDB" id="384721at2"/>
<feature type="chain" id="PRO_5011587197" evidence="1">
    <location>
        <begin position="22"/>
        <end position="309"/>
    </location>
</feature>
<dbReference type="PANTHER" id="PTHR46211:SF14">
    <property type="entry name" value="GLYCEROPHOSPHODIESTER PHOSPHODIESTERASE"/>
    <property type="match status" value="1"/>
</dbReference>
<keyword evidence="1" id="KW-0732">Signal</keyword>
<dbReference type="PROSITE" id="PS51257">
    <property type="entry name" value="PROKAR_LIPOPROTEIN"/>
    <property type="match status" value="1"/>
</dbReference>
<evidence type="ECO:0000313" key="3">
    <source>
        <dbReference type="EMBL" id="SEA50427.1"/>
    </source>
</evidence>
<dbReference type="GO" id="GO:0006629">
    <property type="term" value="P:lipid metabolic process"/>
    <property type="evidence" value="ECO:0007669"/>
    <property type="project" value="InterPro"/>
</dbReference>